<dbReference type="OrthoDB" id="9803578at2"/>
<dbReference type="EMBL" id="FQXT01000001">
    <property type="protein sequence ID" value="SHH58909.1"/>
    <property type="molecule type" value="Genomic_DNA"/>
</dbReference>
<dbReference type="InterPro" id="IPR050583">
    <property type="entry name" value="Mycobacterial_A85_antigen"/>
</dbReference>
<keyword evidence="1" id="KW-0732">Signal</keyword>
<dbReference type="AlphaFoldDB" id="A0A1M5U7H6"/>
<dbReference type="Gene3D" id="3.40.50.1820">
    <property type="entry name" value="alpha/beta hydrolase"/>
    <property type="match status" value="1"/>
</dbReference>
<dbReference type="SUPFAM" id="SSF53474">
    <property type="entry name" value="alpha/beta-Hydrolases"/>
    <property type="match status" value="1"/>
</dbReference>
<dbReference type="GO" id="GO:0016787">
    <property type="term" value="F:hydrolase activity"/>
    <property type="evidence" value="ECO:0007669"/>
    <property type="project" value="UniProtKB-KW"/>
</dbReference>
<dbReference type="PANTHER" id="PTHR48098:SF1">
    <property type="entry name" value="DIACYLGLYCEROL ACYLTRANSFERASE_MYCOLYLTRANSFERASE AG85A"/>
    <property type="match status" value="1"/>
</dbReference>
<dbReference type="Pfam" id="PF00756">
    <property type="entry name" value="Esterase"/>
    <property type="match status" value="1"/>
</dbReference>
<dbReference type="STRING" id="573501.SAMN04487999_0578"/>
<evidence type="ECO:0000256" key="1">
    <source>
        <dbReference type="SAM" id="SignalP"/>
    </source>
</evidence>
<dbReference type="InterPro" id="IPR000801">
    <property type="entry name" value="Esterase-like"/>
</dbReference>
<dbReference type="Proteomes" id="UP000184240">
    <property type="component" value="Unassembled WGS sequence"/>
</dbReference>
<evidence type="ECO:0000313" key="2">
    <source>
        <dbReference type="EMBL" id="RXG27477.1"/>
    </source>
</evidence>
<feature type="signal peptide" evidence="1">
    <location>
        <begin position="1"/>
        <end position="21"/>
    </location>
</feature>
<keyword evidence="5" id="KW-1185">Reference proteome</keyword>
<proteinExistence type="predicted"/>
<dbReference type="GO" id="GO:0016747">
    <property type="term" value="F:acyltransferase activity, transferring groups other than amino-acyl groups"/>
    <property type="evidence" value="ECO:0007669"/>
    <property type="project" value="TreeGrafter"/>
</dbReference>
<organism evidence="3 4">
    <name type="scientific">Leeuwenhoekiella palythoae</name>
    <dbReference type="NCBI Taxonomy" id="573501"/>
    <lineage>
        <taxon>Bacteria</taxon>
        <taxon>Pseudomonadati</taxon>
        <taxon>Bacteroidota</taxon>
        <taxon>Flavobacteriia</taxon>
        <taxon>Flavobacteriales</taxon>
        <taxon>Flavobacteriaceae</taxon>
        <taxon>Leeuwenhoekiella</taxon>
    </lineage>
</organism>
<gene>
    <name evidence="2" type="ORF">DSM01_2996</name>
    <name evidence="3" type="ORF">SAMN04487999_0578</name>
</gene>
<reference evidence="2 5" key="3">
    <citation type="submission" date="2018-07" db="EMBL/GenBank/DDBJ databases">
        <title>Leeuwenhoekiella genomics.</title>
        <authorList>
            <person name="Tahon G."/>
            <person name="Willems A."/>
        </authorList>
    </citation>
    <scope>NUCLEOTIDE SEQUENCE [LARGE SCALE GENOMIC DNA]</scope>
    <source>
        <strain evidence="2 5">LMG 24856</strain>
    </source>
</reference>
<name>A0A1M5U7H6_9FLAO</name>
<evidence type="ECO:0000313" key="3">
    <source>
        <dbReference type="EMBL" id="SHH58909.1"/>
    </source>
</evidence>
<reference evidence="3" key="2">
    <citation type="submission" date="2016-11" db="EMBL/GenBank/DDBJ databases">
        <authorList>
            <person name="Jaros S."/>
            <person name="Januszkiewicz K."/>
            <person name="Wedrychowicz H."/>
        </authorList>
    </citation>
    <scope>NUCLEOTIDE SEQUENCE [LARGE SCALE GENOMIC DNA]</scope>
    <source>
        <strain evidence="3">DSM 19859</strain>
    </source>
</reference>
<dbReference type="Proteomes" id="UP000290037">
    <property type="component" value="Unassembled WGS sequence"/>
</dbReference>
<dbReference type="PANTHER" id="PTHR48098">
    <property type="entry name" value="ENTEROCHELIN ESTERASE-RELATED"/>
    <property type="match status" value="1"/>
</dbReference>
<dbReference type="InterPro" id="IPR029058">
    <property type="entry name" value="AB_hydrolase_fold"/>
</dbReference>
<sequence>MRSLHQLVLGLFLLTCTFTYAGKLETVTTHSDVMDKDIKAMVITPDDYNASKKYPVVYLLHGHSGSYIEWPKRAPQLLEFADTYQMIFVSPDGNYNSWYFDSEVKPESQYETYIAEELVAFTDNTYSTIKDRSGRAITGLSMGGHGALYLAFKHQDVFGAAGSMSGGVDITPFPNNWELSEYLGTYAENTERWEANSVINMTPLLTPNSLQIMISCGTSDFFYDANVKLHEKLEYMNIPHRFLTTPGGHTWDVWRDAIKYHLVFFDSFFNPVE</sequence>
<evidence type="ECO:0000313" key="4">
    <source>
        <dbReference type="Proteomes" id="UP000184240"/>
    </source>
</evidence>
<dbReference type="EMBL" id="QOVN01000007">
    <property type="protein sequence ID" value="RXG27477.1"/>
    <property type="molecule type" value="Genomic_DNA"/>
</dbReference>
<accession>A0A1M5U7H6</accession>
<keyword evidence="3" id="KW-0378">Hydrolase</keyword>
<reference evidence="4" key="1">
    <citation type="submission" date="2016-11" db="EMBL/GenBank/DDBJ databases">
        <authorList>
            <person name="Varghese N."/>
            <person name="Submissions S."/>
        </authorList>
    </citation>
    <scope>NUCLEOTIDE SEQUENCE [LARGE SCALE GENOMIC DNA]</scope>
    <source>
        <strain evidence="4">DSM 19859</strain>
    </source>
</reference>
<protein>
    <submittedName>
        <fullName evidence="3">S-formylglutathione hydrolase FrmB</fullName>
    </submittedName>
</protein>
<evidence type="ECO:0000313" key="5">
    <source>
        <dbReference type="Proteomes" id="UP000290037"/>
    </source>
</evidence>
<dbReference type="RefSeq" id="WP_072980136.1">
    <property type="nucleotide sequence ID" value="NZ_FQXT01000001.1"/>
</dbReference>
<feature type="chain" id="PRO_5012296602" evidence="1">
    <location>
        <begin position="22"/>
        <end position="273"/>
    </location>
</feature>